<dbReference type="SUPFAM" id="SSF88946">
    <property type="entry name" value="Sigma2 domain of RNA polymerase sigma factors"/>
    <property type="match status" value="1"/>
</dbReference>
<dbReference type="InterPro" id="IPR013324">
    <property type="entry name" value="RNA_pol_sigma_r3/r4-like"/>
</dbReference>
<feature type="region of interest" description="Disordered" evidence="6">
    <location>
        <begin position="108"/>
        <end position="127"/>
    </location>
</feature>
<reference evidence="10" key="1">
    <citation type="journal article" date="2019" name="Int. J. Syst. Evol. Microbiol.">
        <title>The Global Catalogue of Microorganisms (GCM) 10K type strain sequencing project: providing services to taxonomists for standard genome sequencing and annotation.</title>
        <authorList>
            <consortium name="The Broad Institute Genomics Platform"/>
            <consortium name="The Broad Institute Genome Sequencing Center for Infectious Disease"/>
            <person name="Wu L."/>
            <person name="Ma J."/>
        </authorList>
    </citation>
    <scope>NUCLEOTIDE SEQUENCE [LARGE SCALE GENOMIC DNA]</scope>
    <source>
        <strain evidence="10">JCM 30846</strain>
    </source>
</reference>
<dbReference type="InterPro" id="IPR014284">
    <property type="entry name" value="RNA_pol_sigma-70_dom"/>
</dbReference>
<protein>
    <submittedName>
        <fullName evidence="9">RNA polymerase sigma factor</fullName>
    </submittedName>
</protein>
<evidence type="ECO:0000313" key="10">
    <source>
        <dbReference type="Proteomes" id="UP001499884"/>
    </source>
</evidence>
<keyword evidence="5" id="KW-0804">Transcription</keyword>
<comment type="similarity">
    <text evidence="1">Belongs to the sigma-70 factor family. ECF subfamily.</text>
</comment>
<proteinExistence type="inferred from homology"/>
<dbReference type="CDD" id="cd06171">
    <property type="entry name" value="Sigma70_r4"/>
    <property type="match status" value="1"/>
</dbReference>
<accession>A0ABP7FKY1</accession>
<evidence type="ECO:0000259" key="7">
    <source>
        <dbReference type="Pfam" id="PF04542"/>
    </source>
</evidence>
<keyword evidence="2" id="KW-0805">Transcription regulation</keyword>
<dbReference type="Pfam" id="PF08281">
    <property type="entry name" value="Sigma70_r4_2"/>
    <property type="match status" value="1"/>
</dbReference>
<dbReference type="PANTHER" id="PTHR43133">
    <property type="entry name" value="RNA POLYMERASE ECF-TYPE SIGMA FACTO"/>
    <property type="match status" value="1"/>
</dbReference>
<evidence type="ECO:0000256" key="5">
    <source>
        <dbReference type="ARBA" id="ARBA00023163"/>
    </source>
</evidence>
<dbReference type="PANTHER" id="PTHR43133:SF8">
    <property type="entry name" value="RNA POLYMERASE SIGMA FACTOR HI_1459-RELATED"/>
    <property type="match status" value="1"/>
</dbReference>
<dbReference type="SUPFAM" id="SSF88659">
    <property type="entry name" value="Sigma3 and sigma4 domains of RNA polymerase sigma factors"/>
    <property type="match status" value="1"/>
</dbReference>
<evidence type="ECO:0000256" key="2">
    <source>
        <dbReference type="ARBA" id="ARBA00023015"/>
    </source>
</evidence>
<evidence type="ECO:0000256" key="1">
    <source>
        <dbReference type="ARBA" id="ARBA00010641"/>
    </source>
</evidence>
<gene>
    <name evidence="9" type="ORF">GCM10023082_44290</name>
</gene>
<name>A0ABP7FKY1_9ACTN</name>
<keyword evidence="3" id="KW-0731">Sigma factor</keyword>
<dbReference type="Gene3D" id="1.10.1740.10">
    <property type="match status" value="1"/>
</dbReference>
<sequence length="197" mass="22491">MPVGERRIRRAGPSERRSWPDDALLAVRAGEGDAEAFETLVRRHMPALLKLGYRMLGDRGDAEDAVQEGFVSAWRRLPEFRSDSEFSTWMFRIVTNKCLNQLRARQPTTPLDAVPEPSAPDHTASPARAAESAIVALALDRERRRLPPEQQACWVLREYYGLSYREIAETMGINEHTARGRIYRARQALTEAMKAWR</sequence>
<feature type="domain" description="RNA polymerase sigma factor 70 region 4 type 2" evidence="8">
    <location>
        <begin position="144"/>
        <end position="189"/>
    </location>
</feature>
<dbReference type="InterPro" id="IPR036388">
    <property type="entry name" value="WH-like_DNA-bd_sf"/>
</dbReference>
<keyword evidence="4" id="KW-0238">DNA-binding</keyword>
<evidence type="ECO:0000313" key="9">
    <source>
        <dbReference type="EMBL" id="GAA3742553.1"/>
    </source>
</evidence>
<dbReference type="InterPro" id="IPR039425">
    <property type="entry name" value="RNA_pol_sigma-70-like"/>
</dbReference>
<evidence type="ECO:0000256" key="3">
    <source>
        <dbReference type="ARBA" id="ARBA00023082"/>
    </source>
</evidence>
<dbReference type="EMBL" id="BAABEP010000034">
    <property type="protein sequence ID" value="GAA3742553.1"/>
    <property type="molecule type" value="Genomic_DNA"/>
</dbReference>
<comment type="caution">
    <text evidence="9">The sequence shown here is derived from an EMBL/GenBank/DDBJ whole genome shotgun (WGS) entry which is preliminary data.</text>
</comment>
<dbReference type="Pfam" id="PF04542">
    <property type="entry name" value="Sigma70_r2"/>
    <property type="match status" value="1"/>
</dbReference>
<dbReference type="Proteomes" id="UP001499884">
    <property type="component" value="Unassembled WGS sequence"/>
</dbReference>
<evidence type="ECO:0000256" key="4">
    <source>
        <dbReference type="ARBA" id="ARBA00023125"/>
    </source>
</evidence>
<dbReference type="InterPro" id="IPR013325">
    <property type="entry name" value="RNA_pol_sigma_r2"/>
</dbReference>
<dbReference type="NCBIfam" id="TIGR02937">
    <property type="entry name" value="sigma70-ECF"/>
    <property type="match status" value="1"/>
</dbReference>
<dbReference type="InterPro" id="IPR013249">
    <property type="entry name" value="RNA_pol_sigma70_r4_t2"/>
</dbReference>
<dbReference type="InterPro" id="IPR007627">
    <property type="entry name" value="RNA_pol_sigma70_r2"/>
</dbReference>
<dbReference type="Gene3D" id="1.10.10.10">
    <property type="entry name" value="Winged helix-like DNA-binding domain superfamily/Winged helix DNA-binding domain"/>
    <property type="match status" value="1"/>
</dbReference>
<feature type="domain" description="RNA polymerase sigma-70 region 2" evidence="7">
    <location>
        <begin position="40"/>
        <end position="106"/>
    </location>
</feature>
<organism evidence="9 10">
    <name type="scientific">Streptomyces tremellae</name>
    <dbReference type="NCBI Taxonomy" id="1124239"/>
    <lineage>
        <taxon>Bacteria</taxon>
        <taxon>Bacillati</taxon>
        <taxon>Actinomycetota</taxon>
        <taxon>Actinomycetes</taxon>
        <taxon>Kitasatosporales</taxon>
        <taxon>Streptomycetaceae</taxon>
        <taxon>Streptomyces</taxon>
    </lineage>
</organism>
<evidence type="ECO:0000259" key="8">
    <source>
        <dbReference type="Pfam" id="PF08281"/>
    </source>
</evidence>
<keyword evidence="10" id="KW-1185">Reference proteome</keyword>
<evidence type="ECO:0000256" key="6">
    <source>
        <dbReference type="SAM" id="MobiDB-lite"/>
    </source>
</evidence>